<keyword evidence="2" id="KW-1185">Reference proteome</keyword>
<dbReference type="Proteomes" id="UP001190700">
    <property type="component" value="Unassembled WGS sequence"/>
</dbReference>
<evidence type="ECO:0000313" key="2">
    <source>
        <dbReference type="Proteomes" id="UP001190700"/>
    </source>
</evidence>
<accession>A0AAE0H2S2</accession>
<organism evidence="1 2">
    <name type="scientific">Cymbomonas tetramitiformis</name>
    <dbReference type="NCBI Taxonomy" id="36881"/>
    <lineage>
        <taxon>Eukaryota</taxon>
        <taxon>Viridiplantae</taxon>
        <taxon>Chlorophyta</taxon>
        <taxon>Pyramimonadophyceae</taxon>
        <taxon>Pyramimonadales</taxon>
        <taxon>Pyramimonadaceae</taxon>
        <taxon>Cymbomonas</taxon>
    </lineage>
</organism>
<sequence length="398" mass="44657">MNQHALQAVDGVGMTPLHTAAAFSTDEIVGAILARHPQAASVRDKRRRFPLHLALSGVPNKPSFQPSSAKVQLLLEFYPKAANTPDDTDRYALHYICLWESMLSNIGKVLKYNPAAAKFKDVLGFFPLQLMLMHSDPPHQAVDELAAIFPQAARHESQRELPQVLQLEGAASGVTPWGTFWQNQQEVQCVPTVHDADMVMPWTQSDDDKDTAEDIDEDTARKNSIKEALNAAHEKAVARAEKVTVDMKESWCSSEAKEVFALPIQSLRDRHGTLNGQKRAAKEENVLAIKDISDDDFVTRDEPSPKSPDMNPAERRLALQQMVIEGVGANKFLELYNFLSQLPPLLVGDFMEEEILARKIELEHMMEREEHMAYWPLLDEIIFLQKKHGFAHIDPVGA</sequence>
<proteinExistence type="predicted"/>
<comment type="caution">
    <text evidence="1">The sequence shown here is derived from an EMBL/GenBank/DDBJ whole genome shotgun (WGS) entry which is preliminary data.</text>
</comment>
<name>A0AAE0H2S2_9CHLO</name>
<dbReference type="EMBL" id="LGRX02000332">
    <property type="protein sequence ID" value="KAK3288892.1"/>
    <property type="molecule type" value="Genomic_DNA"/>
</dbReference>
<dbReference type="AlphaFoldDB" id="A0AAE0H2S2"/>
<protein>
    <submittedName>
        <fullName evidence="1">Uncharacterized protein</fullName>
    </submittedName>
</protein>
<evidence type="ECO:0000313" key="1">
    <source>
        <dbReference type="EMBL" id="KAK3288892.1"/>
    </source>
</evidence>
<reference evidence="1 2" key="1">
    <citation type="journal article" date="2015" name="Genome Biol. Evol.">
        <title>Comparative Genomics of a Bacterivorous Green Alga Reveals Evolutionary Causalities and Consequences of Phago-Mixotrophic Mode of Nutrition.</title>
        <authorList>
            <person name="Burns J.A."/>
            <person name="Paasch A."/>
            <person name="Narechania A."/>
            <person name="Kim E."/>
        </authorList>
    </citation>
    <scope>NUCLEOTIDE SEQUENCE [LARGE SCALE GENOMIC DNA]</scope>
    <source>
        <strain evidence="1 2">PLY_AMNH</strain>
    </source>
</reference>
<dbReference type="SUPFAM" id="SSF48403">
    <property type="entry name" value="Ankyrin repeat"/>
    <property type="match status" value="1"/>
</dbReference>
<dbReference type="Gene3D" id="1.25.40.20">
    <property type="entry name" value="Ankyrin repeat-containing domain"/>
    <property type="match status" value="1"/>
</dbReference>
<gene>
    <name evidence="1" type="ORF">CYMTET_3646</name>
</gene>
<dbReference type="InterPro" id="IPR036770">
    <property type="entry name" value="Ankyrin_rpt-contain_sf"/>
</dbReference>